<name>A0A842HI34_9BACT</name>
<evidence type="ECO:0000313" key="2">
    <source>
        <dbReference type="Proteomes" id="UP000546464"/>
    </source>
</evidence>
<dbReference type="Proteomes" id="UP000546464">
    <property type="component" value="Unassembled WGS sequence"/>
</dbReference>
<gene>
    <name evidence="1" type="ORF">H5P28_13095</name>
</gene>
<protein>
    <submittedName>
        <fullName evidence="1">Uncharacterized protein</fullName>
    </submittedName>
</protein>
<dbReference type="EMBL" id="JACHVB010000035">
    <property type="protein sequence ID" value="MBC2595197.1"/>
    <property type="molecule type" value="Genomic_DNA"/>
</dbReference>
<evidence type="ECO:0000313" key="1">
    <source>
        <dbReference type="EMBL" id="MBC2595197.1"/>
    </source>
</evidence>
<dbReference type="RefSeq" id="WP_185676158.1">
    <property type="nucleotide sequence ID" value="NZ_JACHVB010000035.1"/>
</dbReference>
<reference evidence="1 2" key="1">
    <citation type="submission" date="2020-07" db="EMBL/GenBank/DDBJ databases">
        <authorList>
            <person name="Feng X."/>
        </authorList>
    </citation>
    <scope>NUCLEOTIDE SEQUENCE [LARGE SCALE GENOMIC DNA]</scope>
    <source>
        <strain evidence="1 2">JCM31066</strain>
    </source>
</reference>
<sequence>MYSQKNTRPLRPLGVTRDLVHPAPQGMLEIGNYVGAAIKRILARRAGDQ</sequence>
<proteinExistence type="predicted"/>
<organism evidence="1 2">
    <name type="scientific">Ruficoccus amylovorans</name>
    <dbReference type="NCBI Taxonomy" id="1804625"/>
    <lineage>
        <taxon>Bacteria</taxon>
        <taxon>Pseudomonadati</taxon>
        <taxon>Verrucomicrobiota</taxon>
        <taxon>Opitutia</taxon>
        <taxon>Puniceicoccales</taxon>
        <taxon>Cerasicoccaceae</taxon>
        <taxon>Ruficoccus</taxon>
    </lineage>
</organism>
<keyword evidence="2" id="KW-1185">Reference proteome</keyword>
<accession>A0A842HI34</accession>
<comment type="caution">
    <text evidence="1">The sequence shown here is derived from an EMBL/GenBank/DDBJ whole genome shotgun (WGS) entry which is preliminary data.</text>
</comment>
<dbReference type="AlphaFoldDB" id="A0A842HI34"/>